<dbReference type="EMBL" id="LR787841">
    <property type="protein sequence ID" value="CAB3263703.1"/>
    <property type="molecule type" value="mRNA"/>
</dbReference>
<sequence>MLQSTRLKQPATKINSATSATSRHIAEKISPVGDKEIAWSSANMGSQKVHFNATNKRNNRNIVSHASSDPITQQHEENISALFDEWNSVKQELNHPEKESETRRCITQYIERNPNPKLQNFRPFDLEEFWGQKQLKIVNK</sequence>
<dbReference type="GO" id="GO:0010494">
    <property type="term" value="C:cytoplasmic stress granule"/>
    <property type="evidence" value="ECO:0007669"/>
    <property type="project" value="UniProtKB-SubCell"/>
</dbReference>
<keyword evidence="5" id="KW-0539">Nucleus</keyword>
<comment type="subcellular location">
    <subcellularLocation>
        <location evidence="2">Cytoplasm</location>
        <location evidence="2">Stress granule</location>
    </subcellularLocation>
    <subcellularLocation>
        <location evidence="1">Nucleus</location>
    </subcellularLocation>
</comment>
<protein>
    <submittedName>
        <fullName evidence="7">Protein FAM195A-like</fullName>
    </submittedName>
</protein>
<evidence type="ECO:0000256" key="2">
    <source>
        <dbReference type="ARBA" id="ARBA00004210"/>
    </source>
</evidence>
<evidence type="ECO:0000256" key="4">
    <source>
        <dbReference type="ARBA" id="ARBA00022490"/>
    </source>
</evidence>
<evidence type="ECO:0000256" key="6">
    <source>
        <dbReference type="SAM" id="MobiDB-lite"/>
    </source>
</evidence>
<dbReference type="GO" id="GO:0005634">
    <property type="term" value="C:nucleus"/>
    <property type="evidence" value="ECO:0007669"/>
    <property type="project" value="UniProtKB-SubCell"/>
</dbReference>
<proteinExistence type="evidence at transcript level"/>
<gene>
    <name evidence="7" type="primary">Mcrip2</name>
</gene>
<evidence type="ECO:0000256" key="5">
    <source>
        <dbReference type="ARBA" id="ARBA00023242"/>
    </source>
</evidence>
<keyword evidence="4" id="KW-0963">Cytoplasm</keyword>
<dbReference type="Pfam" id="PF14799">
    <property type="entry name" value="FAM195"/>
    <property type="match status" value="1"/>
</dbReference>
<name>A0A6F9DL62_9ASCI</name>
<evidence type="ECO:0000256" key="1">
    <source>
        <dbReference type="ARBA" id="ARBA00004123"/>
    </source>
</evidence>
<dbReference type="AlphaFoldDB" id="A0A6F9DL62"/>
<organism evidence="7">
    <name type="scientific">Phallusia mammillata</name>
    <dbReference type="NCBI Taxonomy" id="59560"/>
    <lineage>
        <taxon>Eukaryota</taxon>
        <taxon>Metazoa</taxon>
        <taxon>Chordata</taxon>
        <taxon>Tunicata</taxon>
        <taxon>Ascidiacea</taxon>
        <taxon>Phlebobranchia</taxon>
        <taxon>Ascidiidae</taxon>
        <taxon>Phallusia</taxon>
    </lineage>
</organism>
<reference evidence="7" key="1">
    <citation type="submission" date="2020-04" db="EMBL/GenBank/DDBJ databases">
        <authorList>
            <person name="Neveu A P."/>
        </authorList>
    </citation>
    <scope>NUCLEOTIDE SEQUENCE</scope>
    <source>
        <tissue evidence="7">Whole embryo</tissue>
    </source>
</reference>
<comment type="similarity">
    <text evidence="3">Belongs to the MCRIP family.</text>
</comment>
<evidence type="ECO:0000256" key="3">
    <source>
        <dbReference type="ARBA" id="ARBA00010821"/>
    </source>
</evidence>
<evidence type="ECO:0000313" key="7">
    <source>
        <dbReference type="EMBL" id="CAB3263703.1"/>
    </source>
</evidence>
<accession>A0A6F9DL62</accession>
<feature type="region of interest" description="Disordered" evidence="6">
    <location>
        <begin position="1"/>
        <end position="28"/>
    </location>
</feature>
<dbReference type="InterPro" id="IPR029428">
    <property type="entry name" value="MCRIP"/>
</dbReference>
<feature type="compositionally biased region" description="Polar residues" evidence="6">
    <location>
        <begin position="1"/>
        <end position="22"/>
    </location>
</feature>